<feature type="coiled-coil region" evidence="5">
    <location>
        <begin position="104"/>
        <end position="136"/>
    </location>
</feature>
<dbReference type="RefSeq" id="WP_082118744.1">
    <property type="nucleotide sequence ID" value="NZ_CP039631.3"/>
</dbReference>
<reference evidence="9" key="1">
    <citation type="submission" date="2019-04" db="EMBL/GenBank/DDBJ databases">
        <title>Complete genome sequence of Pseudomonas veronii strain PVy, a versatile degrader capable of using multiple contaminants as sole carbon sources.</title>
        <authorList>
            <person name="Lopez-Echartea E."/>
            <person name="Ridl J."/>
            <person name="Pajer P."/>
            <person name="Strejcek M."/>
            <person name="Suman J."/>
            <person name="Uhlik O."/>
        </authorList>
    </citation>
    <scope>NUCLEOTIDE SEQUENCE [LARGE SCALE GENOMIC DNA]</scope>
    <source>
        <strain evidence="9">Pvy</strain>
    </source>
</reference>
<sequence>MATITDKQMNAKPAKPTWLIEDAPRGCGRFMARLRPDGERLFYFRYTDTSGGRVFLPIGAYDATGTDGLTLKEARTKAGEWSRLYQSGTRNLREHLDAEEAARIAARDAELARLTAEKAAAEAEQARQAARKTVADLFEHWSKVDLINRKDKGAEVRRMFGKDVLPLLGSLAVADIKKSHITVVTDTMLARGVNRAAKIAFSLMRQMFRFAVDRDLIEYDPTASIRKAKIGGKDVERDRVLSNEEIRTLAKLAPEAGLLPTTEAAIWIALSTCCRIGELLGARWEHLNLIKGSWLIPAENSKNGKPHSVTLSPFAVRQFEYVRAYNGNSAWCYPNTDDSGPVCSKTATKQLGDRQRQPDQGTMSRRSAKAQALLLPGGKWTPHDLRRTGATVMTALGVLPEVAERCLNHTEENKVKRTYQRHSDADEMAAAWQLLGEHLERAVAGAECNRVIEFKPGVMEASFIAEDVVTALS</sequence>
<dbReference type="InterPro" id="IPR038488">
    <property type="entry name" value="Integrase_DNA-bd_sf"/>
</dbReference>
<dbReference type="Pfam" id="PF00589">
    <property type="entry name" value="Phage_integrase"/>
    <property type="match status" value="1"/>
</dbReference>
<dbReference type="InterPro" id="IPR013762">
    <property type="entry name" value="Integrase-like_cat_sf"/>
</dbReference>
<accession>A0A4P7YB92</accession>
<keyword evidence="2" id="KW-0229">DNA integration</keyword>
<gene>
    <name evidence="8" type="ORF">E4167_31575</name>
</gene>
<evidence type="ECO:0000256" key="2">
    <source>
        <dbReference type="ARBA" id="ARBA00022908"/>
    </source>
</evidence>
<dbReference type="EMBL" id="CP039631">
    <property type="protein sequence ID" value="QCG68371.1"/>
    <property type="molecule type" value="Genomic_DNA"/>
</dbReference>
<dbReference type="SUPFAM" id="SSF56349">
    <property type="entry name" value="DNA breaking-rejoining enzymes"/>
    <property type="match status" value="1"/>
</dbReference>
<keyword evidence="4" id="KW-0233">DNA recombination</keyword>
<dbReference type="GO" id="GO:0015074">
    <property type="term" value="P:DNA integration"/>
    <property type="evidence" value="ECO:0007669"/>
    <property type="project" value="UniProtKB-KW"/>
</dbReference>
<dbReference type="Gene3D" id="3.30.160.390">
    <property type="entry name" value="Integrase, DNA-binding domain"/>
    <property type="match status" value="1"/>
</dbReference>
<dbReference type="Proteomes" id="UP000298274">
    <property type="component" value="Chromosome"/>
</dbReference>
<dbReference type="InterPro" id="IPR010998">
    <property type="entry name" value="Integrase_recombinase_N"/>
</dbReference>
<organism evidence="8 9">
    <name type="scientific">Pseudomonas veronii</name>
    <dbReference type="NCBI Taxonomy" id="76761"/>
    <lineage>
        <taxon>Bacteria</taxon>
        <taxon>Pseudomonadati</taxon>
        <taxon>Pseudomonadota</taxon>
        <taxon>Gammaproteobacteria</taxon>
        <taxon>Pseudomonadales</taxon>
        <taxon>Pseudomonadaceae</taxon>
        <taxon>Pseudomonas</taxon>
    </lineage>
</organism>
<evidence type="ECO:0000256" key="3">
    <source>
        <dbReference type="ARBA" id="ARBA00023125"/>
    </source>
</evidence>
<keyword evidence="3" id="KW-0238">DNA-binding</keyword>
<dbReference type="PROSITE" id="PS51898">
    <property type="entry name" value="TYR_RECOMBINASE"/>
    <property type="match status" value="1"/>
</dbReference>
<dbReference type="CDD" id="cd00801">
    <property type="entry name" value="INT_P4_C"/>
    <property type="match status" value="1"/>
</dbReference>
<name>A0A4P7YB92_PSEVE</name>
<evidence type="ECO:0000256" key="1">
    <source>
        <dbReference type="ARBA" id="ARBA00008857"/>
    </source>
</evidence>
<dbReference type="InterPro" id="IPR011010">
    <property type="entry name" value="DNA_brk_join_enz"/>
</dbReference>
<dbReference type="InterPro" id="IPR002104">
    <property type="entry name" value="Integrase_catalytic"/>
</dbReference>
<feature type="region of interest" description="Disordered" evidence="6">
    <location>
        <begin position="347"/>
        <end position="367"/>
    </location>
</feature>
<dbReference type="Pfam" id="PF22022">
    <property type="entry name" value="Phage_int_M"/>
    <property type="match status" value="1"/>
</dbReference>
<dbReference type="Gene3D" id="1.10.443.10">
    <property type="entry name" value="Intergrase catalytic core"/>
    <property type="match status" value="1"/>
</dbReference>
<dbReference type="AlphaFoldDB" id="A0A4P7YB92"/>
<proteinExistence type="inferred from homology"/>
<comment type="similarity">
    <text evidence="1">Belongs to the 'phage' integrase family.</text>
</comment>
<dbReference type="InterPro" id="IPR050808">
    <property type="entry name" value="Phage_Integrase"/>
</dbReference>
<dbReference type="PANTHER" id="PTHR30629:SF2">
    <property type="entry name" value="PROPHAGE INTEGRASE INTS-RELATED"/>
    <property type="match status" value="1"/>
</dbReference>
<dbReference type="Gene3D" id="1.10.150.130">
    <property type="match status" value="1"/>
</dbReference>
<evidence type="ECO:0000256" key="5">
    <source>
        <dbReference type="SAM" id="Coils"/>
    </source>
</evidence>
<evidence type="ECO:0000313" key="8">
    <source>
        <dbReference type="EMBL" id="QCG68371.1"/>
    </source>
</evidence>
<dbReference type="GO" id="GO:0003677">
    <property type="term" value="F:DNA binding"/>
    <property type="evidence" value="ECO:0007669"/>
    <property type="project" value="UniProtKB-KW"/>
</dbReference>
<dbReference type="InterPro" id="IPR053876">
    <property type="entry name" value="Phage_int_M"/>
</dbReference>
<dbReference type="Pfam" id="PF13356">
    <property type="entry name" value="Arm-DNA-bind_3"/>
    <property type="match status" value="1"/>
</dbReference>
<dbReference type="InterPro" id="IPR025166">
    <property type="entry name" value="Integrase_DNA_bind_dom"/>
</dbReference>
<feature type="domain" description="Tyr recombinase" evidence="7">
    <location>
        <begin position="236"/>
        <end position="433"/>
    </location>
</feature>
<dbReference type="GO" id="GO:0006310">
    <property type="term" value="P:DNA recombination"/>
    <property type="evidence" value="ECO:0007669"/>
    <property type="project" value="UniProtKB-KW"/>
</dbReference>
<protein>
    <submittedName>
        <fullName evidence="8">Tyrosine-type recombinase/integrase</fullName>
    </submittedName>
</protein>
<evidence type="ECO:0000256" key="6">
    <source>
        <dbReference type="SAM" id="MobiDB-lite"/>
    </source>
</evidence>
<evidence type="ECO:0000313" key="9">
    <source>
        <dbReference type="Proteomes" id="UP000298274"/>
    </source>
</evidence>
<dbReference type="PANTHER" id="PTHR30629">
    <property type="entry name" value="PROPHAGE INTEGRASE"/>
    <property type="match status" value="1"/>
</dbReference>
<evidence type="ECO:0000256" key="4">
    <source>
        <dbReference type="ARBA" id="ARBA00023172"/>
    </source>
</evidence>
<keyword evidence="5" id="KW-0175">Coiled coil</keyword>
<evidence type="ECO:0000259" key="7">
    <source>
        <dbReference type="PROSITE" id="PS51898"/>
    </source>
</evidence>